<gene>
    <name evidence="2" type="ORF">K461DRAFT_267825</name>
</gene>
<keyword evidence="3" id="KW-1185">Reference proteome</keyword>
<feature type="region of interest" description="Disordered" evidence="1">
    <location>
        <begin position="387"/>
        <end position="485"/>
    </location>
</feature>
<dbReference type="Proteomes" id="UP000799439">
    <property type="component" value="Unassembled WGS sequence"/>
</dbReference>
<protein>
    <submittedName>
        <fullName evidence="2">Uncharacterized protein</fullName>
    </submittedName>
</protein>
<evidence type="ECO:0000256" key="1">
    <source>
        <dbReference type="SAM" id="MobiDB-lite"/>
    </source>
</evidence>
<reference evidence="2" key="1">
    <citation type="journal article" date="2020" name="Stud. Mycol.">
        <title>101 Dothideomycetes genomes: a test case for predicting lifestyles and emergence of pathogens.</title>
        <authorList>
            <person name="Haridas S."/>
            <person name="Albert R."/>
            <person name="Binder M."/>
            <person name="Bloem J."/>
            <person name="Labutti K."/>
            <person name="Salamov A."/>
            <person name="Andreopoulos B."/>
            <person name="Baker S."/>
            <person name="Barry K."/>
            <person name="Bills G."/>
            <person name="Bluhm B."/>
            <person name="Cannon C."/>
            <person name="Castanera R."/>
            <person name="Culley D."/>
            <person name="Daum C."/>
            <person name="Ezra D."/>
            <person name="Gonzalez J."/>
            <person name="Henrissat B."/>
            <person name="Kuo A."/>
            <person name="Liang C."/>
            <person name="Lipzen A."/>
            <person name="Lutzoni F."/>
            <person name="Magnuson J."/>
            <person name="Mondo S."/>
            <person name="Nolan M."/>
            <person name="Ohm R."/>
            <person name="Pangilinan J."/>
            <person name="Park H.-J."/>
            <person name="Ramirez L."/>
            <person name="Alfaro M."/>
            <person name="Sun H."/>
            <person name="Tritt A."/>
            <person name="Yoshinaga Y."/>
            <person name="Zwiers L.-H."/>
            <person name="Turgeon B."/>
            <person name="Goodwin S."/>
            <person name="Spatafora J."/>
            <person name="Crous P."/>
            <person name="Grigoriev I."/>
        </authorList>
    </citation>
    <scope>NUCLEOTIDE SEQUENCE</scope>
    <source>
        <strain evidence="2">CBS 260.36</strain>
    </source>
</reference>
<evidence type="ECO:0000313" key="3">
    <source>
        <dbReference type="Proteomes" id="UP000799439"/>
    </source>
</evidence>
<dbReference type="EMBL" id="ML996085">
    <property type="protein sequence ID" value="KAF2153205.1"/>
    <property type="molecule type" value="Genomic_DNA"/>
</dbReference>
<proteinExistence type="predicted"/>
<name>A0A9P4J4S0_9PEZI</name>
<comment type="caution">
    <text evidence="2">The sequence shown here is derived from an EMBL/GenBank/DDBJ whole genome shotgun (WGS) entry which is preliminary data.</text>
</comment>
<dbReference type="OrthoDB" id="5343576at2759"/>
<evidence type="ECO:0000313" key="2">
    <source>
        <dbReference type="EMBL" id="KAF2153205.1"/>
    </source>
</evidence>
<accession>A0A9P4J4S0</accession>
<feature type="compositionally biased region" description="Basic and acidic residues" evidence="1">
    <location>
        <begin position="399"/>
        <end position="409"/>
    </location>
</feature>
<sequence>MGADQADARVLRLAEGFTALMDEYNILLTRSRTLEQNLLEAKSQFQSFVTQRGNVTPDDVKHFEIQEAPRDIENPLRRPSGHEKWWMRSDLPMNKRHLMRTRYAVDAVQSLGMEKSTTEDATSKISSEALQTAGSSAMPSIVESPLEQDFTIPGTPSRLDCPFASMATRRLSAHAKSVVSRYKPNGMMTPRSSASRINGQVPASKLSTSVVNGDSNEQCGAMLSPKKPPTDLEASIQGSGPVCPIRFLEKSSPEDVAEYFEKHKHEIPRSHEVCVKRYQSNAESIRQLDAKYGNLVSMIQGLGQKHAPMLNEKADQDDELEHDAESADRVRRWADNVSHVAQIQDDMEVEQERKPHFDRPLKDVRVGESPSRPWGIQVPLSVLEKAEAQETKPATDTGKQAKQDEEKDTIGAVTTRPAGKCPFAHGAPPGMVNPHTSNSSPGSKAAAANGQASPPPPPLLKQATSSPIFISKAENGSPPRELPTMTFTGPVFIGYSPDQAAAVIRALQADG</sequence>
<organism evidence="2 3">
    <name type="scientific">Myriangium duriaei CBS 260.36</name>
    <dbReference type="NCBI Taxonomy" id="1168546"/>
    <lineage>
        <taxon>Eukaryota</taxon>
        <taxon>Fungi</taxon>
        <taxon>Dikarya</taxon>
        <taxon>Ascomycota</taxon>
        <taxon>Pezizomycotina</taxon>
        <taxon>Dothideomycetes</taxon>
        <taxon>Dothideomycetidae</taxon>
        <taxon>Myriangiales</taxon>
        <taxon>Myriangiaceae</taxon>
        <taxon>Myriangium</taxon>
    </lineage>
</organism>
<dbReference type="AlphaFoldDB" id="A0A9P4J4S0"/>